<evidence type="ECO:0000256" key="4">
    <source>
        <dbReference type="ARBA" id="ARBA00023159"/>
    </source>
</evidence>
<dbReference type="InterPro" id="IPR017685">
    <property type="entry name" value="ArgP"/>
</dbReference>
<keyword evidence="3" id="KW-0238">DNA-binding</keyword>
<dbReference type="SUPFAM" id="SSF53850">
    <property type="entry name" value="Periplasmic binding protein-like II"/>
    <property type="match status" value="1"/>
</dbReference>
<dbReference type="AlphaFoldDB" id="A0A7C9TN09"/>
<keyword evidence="5" id="KW-0804">Transcription</keyword>
<dbReference type="NCBIfam" id="TIGR03298">
    <property type="entry name" value="argP"/>
    <property type="match status" value="1"/>
</dbReference>
<name>A0A7C9TN09_9MICO</name>
<dbReference type="SUPFAM" id="SSF46785">
    <property type="entry name" value="Winged helix' DNA-binding domain"/>
    <property type="match status" value="1"/>
</dbReference>
<dbReference type="Gene3D" id="1.10.10.10">
    <property type="entry name" value="Winged helix-like DNA-binding domain superfamily/Winged helix DNA-binding domain"/>
    <property type="match status" value="1"/>
</dbReference>
<accession>A0A7C9TN09</accession>
<dbReference type="Gene3D" id="3.40.190.290">
    <property type="match status" value="1"/>
</dbReference>
<evidence type="ECO:0000259" key="6">
    <source>
        <dbReference type="PROSITE" id="PS50931"/>
    </source>
</evidence>
<dbReference type="GO" id="GO:0003677">
    <property type="term" value="F:DNA binding"/>
    <property type="evidence" value="ECO:0007669"/>
    <property type="project" value="UniProtKB-KW"/>
</dbReference>
<dbReference type="PANTHER" id="PTHR30579:SF2">
    <property type="entry name" value="HTH-TYPE TRANSCRIPTIONAL REGULATOR ARGP"/>
    <property type="match status" value="1"/>
</dbReference>
<dbReference type="InterPro" id="IPR050176">
    <property type="entry name" value="LTTR"/>
</dbReference>
<dbReference type="InterPro" id="IPR036390">
    <property type="entry name" value="WH_DNA-bd_sf"/>
</dbReference>
<proteinExistence type="inferred from homology"/>
<dbReference type="EMBL" id="JAAGWZ010000001">
    <property type="protein sequence ID" value="NEM89958.1"/>
    <property type="molecule type" value="Genomic_DNA"/>
</dbReference>
<dbReference type="Pfam" id="PF00126">
    <property type="entry name" value="HTH_1"/>
    <property type="match status" value="1"/>
</dbReference>
<comment type="similarity">
    <text evidence="1">Belongs to the LysR transcriptional regulatory family.</text>
</comment>
<gene>
    <name evidence="7" type="ORF">G3T37_01150</name>
</gene>
<feature type="domain" description="HTH lysR-type" evidence="6">
    <location>
        <begin position="3"/>
        <end position="59"/>
    </location>
</feature>
<dbReference type="PANTHER" id="PTHR30579">
    <property type="entry name" value="TRANSCRIPTIONAL REGULATOR"/>
    <property type="match status" value="1"/>
</dbReference>
<comment type="caution">
    <text evidence="7">The sequence shown here is derived from an EMBL/GenBank/DDBJ whole genome shotgun (WGS) entry which is preliminary data.</text>
</comment>
<dbReference type="RefSeq" id="WP_163471646.1">
    <property type="nucleotide sequence ID" value="NZ_JAAGWZ010000001.1"/>
</dbReference>
<dbReference type="NCBIfam" id="NF002964">
    <property type="entry name" value="PRK03635.1"/>
    <property type="match status" value="1"/>
</dbReference>
<keyword evidence="2" id="KW-0805">Transcription regulation</keyword>
<evidence type="ECO:0000256" key="2">
    <source>
        <dbReference type="ARBA" id="ARBA00023015"/>
    </source>
</evidence>
<protein>
    <submittedName>
        <fullName evidence="7">LysR family transcriptional regulator ArgP</fullName>
    </submittedName>
</protein>
<reference evidence="7 8" key="1">
    <citation type="journal article" date="2014" name="Int. J. Syst. Evol. Microbiol.">
        <title>Description of Galbitalea soli gen. nov., sp. nov., and Frondihabitans sucicola sp. nov.</title>
        <authorList>
            <person name="Kim S.J."/>
            <person name="Lim J.M."/>
            <person name="Ahn J.H."/>
            <person name="Weon H.Y."/>
            <person name="Hamada M."/>
            <person name="Suzuki K."/>
            <person name="Ahn T.Y."/>
            <person name="Kwon S.W."/>
        </authorList>
    </citation>
    <scope>NUCLEOTIDE SEQUENCE [LARGE SCALE GENOMIC DNA]</scope>
    <source>
        <strain evidence="7 8">NBRC 108727</strain>
    </source>
</reference>
<dbReference type="GO" id="GO:0003700">
    <property type="term" value="F:DNA-binding transcription factor activity"/>
    <property type="evidence" value="ECO:0007669"/>
    <property type="project" value="InterPro"/>
</dbReference>
<keyword evidence="4" id="KW-0010">Activator</keyword>
<dbReference type="InterPro" id="IPR005119">
    <property type="entry name" value="LysR_subst-bd"/>
</dbReference>
<evidence type="ECO:0000256" key="3">
    <source>
        <dbReference type="ARBA" id="ARBA00023125"/>
    </source>
</evidence>
<dbReference type="InterPro" id="IPR036388">
    <property type="entry name" value="WH-like_DNA-bd_sf"/>
</dbReference>
<evidence type="ECO:0000256" key="1">
    <source>
        <dbReference type="ARBA" id="ARBA00009437"/>
    </source>
</evidence>
<dbReference type="InterPro" id="IPR000847">
    <property type="entry name" value="LysR_HTH_N"/>
</dbReference>
<keyword evidence="8" id="KW-1185">Reference proteome</keyword>
<evidence type="ECO:0000256" key="5">
    <source>
        <dbReference type="ARBA" id="ARBA00023163"/>
    </source>
</evidence>
<sequence>MTVDLAQLRALAAVIDGGSFDAAATTLHLTPSAVSQRIKALETSAGRILVTRGKPATATEAGLPYVTLARQIEALVTEVTRGSETSGPSGQNDGMPVTVPLAINSDSLSTWVLPALARLPHSLSLDLHREDQDHSSRLLRDGTVVAAITTESRPVQGCTVERLGTMRYRPFASAAFAARWFAGGVTAEALAHAPMVVFDRKDTLQDRYLQLRSRRRIDPPRHHVPGSFDFAAAVRLGLGWGMLPDQQSGGAEAAGEIVDLDPAHAIDVVLFWQQWAIRTAAIDLIASVIRDAAREHLV</sequence>
<dbReference type="NCBIfam" id="NF009888">
    <property type="entry name" value="PRK13348.1"/>
    <property type="match status" value="1"/>
</dbReference>
<evidence type="ECO:0000313" key="7">
    <source>
        <dbReference type="EMBL" id="NEM89958.1"/>
    </source>
</evidence>
<dbReference type="Proteomes" id="UP000479756">
    <property type="component" value="Unassembled WGS sequence"/>
</dbReference>
<evidence type="ECO:0000313" key="8">
    <source>
        <dbReference type="Proteomes" id="UP000479756"/>
    </source>
</evidence>
<dbReference type="PROSITE" id="PS50931">
    <property type="entry name" value="HTH_LYSR"/>
    <property type="match status" value="1"/>
</dbReference>
<dbReference type="Pfam" id="PF03466">
    <property type="entry name" value="LysR_substrate"/>
    <property type="match status" value="1"/>
</dbReference>
<organism evidence="7 8">
    <name type="scientific">Galbitalea soli</name>
    <dbReference type="NCBI Taxonomy" id="1268042"/>
    <lineage>
        <taxon>Bacteria</taxon>
        <taxon>Bacillati</taxon>
        <taxon>Actinomycetota</taxon>
        <taxon>Actinomycetes</taxon>
        <taxon>Micrococcales</taxon>
        <taxon>Microbacteriaceae</taxon>
        <taxon>Galbitalea</taxon>
    </lineage>
</organism>